<dbReference type="PANTHER" id="PTHR23080">
    <property type="entry name" value="THAP DOMAIN PROTEIN"/>
    <property type="match status" value="1"/>
</dbReference>
<evidence type="ECO:0000259" key="7">
    <source>
        <dbReference type="PROSITE" id="PS50950"/>
    </source>
</evidence>
<name>A0AAN7SJI7_9COLE</name>
<dbReference type="SUPFAM" id="SSF57716">
    <property type="entry name" value="Glucocorticoid receptor-like (DNA-binding domain)"/>
    <property type="match status" value="1"/>
</dbReference>
<gene>
    <name evidence="8" type="ORF">RN001_001318</name>
</gene>
<evidence type="ECO:0000256" key="6">
    <source>
        <dbReference type="SAM" id="MobiDB-lite"/>
    </source>
</evidence>
<comment type="caution">
    <text evidence="8">The sequence shown here is derived from an EMBL/GenBank/DDBJ whole genome shotgun (WGS) entry which is preliminary data.</text>
</comment>
<dbReference type="EMBL" id="JARPUR010000001">
    <property type="protein sequence ID" value="KAK4885047.1"/>
    <property type="molecule type" value="Genomic_DNA"/>
</dbReference>
<evidence type="ECO:0000313" key="8">
    <source>
        <dbReference type="EMBL" id="KAK4885047.1"/>
    </source>
</evidence>
<dbReference type="Pfam" id="PF05485">
    <property type="entry name" value="THAP"/>
    <property type="match status" value="1"/>
</dbReference>
<evidence type="ECO:0000256" key="5">
    <source>
        <dbReference type="PROSITE-ProRule" id="PRU00309"/>
    </source>
</evidence>
<feature type="compositionally biased region" description="Basic and acidic residues" evidence="6">
    <location>
        <begin position="437"/>
        <end position="446"/>
    </location>
</feature>
<dbReference type="InterPro" id="IPR027805">
    <property type="entry name" value="Transposase_HTH_dom"/>
</dbReference>
<dbReference type="GO" id="GO:0008270">
    <property type="term" value="F:zinc ion binding"/>
    <property type="evidence" value="ECO:0007669"/>
    <property type="project" value="UniProtKB-KW"/>
</dbReference>
<feature type="domain" description="THAP-type" evidence="7">
    <location>
        <begin position="1"/>
        <end position="74"/>
    </location>
</feature>
<dbReference type="Proteomes" id="UP001353858">
    <property type="component" value="Unassembled WGS sequence"/>
</dbReference>
<keyword evidence="9" id="KW-1185">Reference proteome</keyword>
<dbReference type="InterPro" id="IPR006612">
    <property type="entry name" value="THAP_Znf"/>
</dbReference>
<evidence type="ECO:0000256" key="2">
    <source>
        <dbReference type="ARBA" id="ARBA00022771"/>
    </source>
</evidence>
<evidence type="ECO:0000256" key="3">
    <source>
        <dbReference type="ARBA" id="ARBA00022833"/>
    </source>
</evidence>
<accession>A0AAN7SJI7</accession>
<keyword evidence="2 5" id="KW-0863">Zinc-finger</keyword>
<feature type="region of interest" description="Disordered" evidence="6">
    <location>
        <begin position="422"/>
        <end position="461"/>
    </location>
</feature>
<dbReference type="PANTHER" id="PTHR23080:SF133">
    <property type="entry name" value="SI:CH211-262I1.5-RELATED"/>
    <property type="match status" value="1"/>
</dbReference>
<protein>
    <recommendedName>
        <fullName evidence="7">THAP-type domain-containing protein</fullName>
    </recommendedName>
</protein>
<reference evidence="9" key="1">
    <citation type="submission" date="2023-01" db="EMBL/GenBank/DDBJ databases">
        <title>Key to firefly adult light organ development and bioluminescence: homeobox transcription factors regulate luciferase expression and transportation to peroxisome.</title>
        <authorList>
            <person name="Fu X."/>
        </authorList>
    </citation>
    <scope>NUCLEOTIDE SEQUENCE [LARGE SCALE GENOMIC DNA]</scope>
</reference>
<evidence type="ECO:0000313" key="9">
    <source>
        <dbReference type="Proteomes" id="UP001353858"/>
    </source>
</evidence>
<keyword evidence="3" id="KW-0862">Zinc</keyword>
<feature type="compositionally biased region" description="Acidic residues" evidence="6">
    <location>
        <begin position="422"/>
        <end position="436"/>
    </location>
</feature>
<organism evidence="8 9">
    <name type="scientific">Aquatica leii</name>
    <dbReference type="NCBI Taxonomy" id="1421715"/>
    <lineage>
        <taxon>Eukaryota</taxon>
        <taxon>Metazoa</taxon>
        <taxon>Ecdysozoa</taxon>
        <taxon>Arthropoda</taxon>
        <taxon>Hexapoda</taxon>
        <taxon>Insecta</taxon>
        <taxon>Pterygota</taxon>
        <taxon>Neoptera</taxon>
        <taxon>Endopterygota</taxon>
        <taxon>Coleoptera</taxon>
        <taxon>Polyphaga</taxon>
        <taxon>Elateriformia</taxon>
        <taxon>Elateroidea</taxon>
        <taxon>Lampyridae</taxon>
        <taxon>Luciolinae</taxon>
        <taxon>Aquatica</taxon>
    </lineage>
</organism>
<dbReference type="AlphaFoldDB" id="A0AAN7SJI7"/>
<dbReference type="Pfam" id="PF13613">
    <property type="entry name" value="HTH_Tnp_4"/>
    <property type="match status" value="1"/>
</dbReference>
<evidence type="ECO:0000256" key="4">
    <source>
        <dbReference type="ARBA" id="ARBA00023125"/>
    </source>
</evidence>
<dbReference type="InterPro" id="IPR038441">
    <property type="entry name" value="THAP_Znf_sf"/>
</dbReference>
<dbReference type="PROSITE" id="PS50950">
    <property type="entry name" value="ZF_THAP"/>
    <property type="match status" value="1"/>
</dbReference>
<dbReference type="Gene3D" id="6.20.210.20">
    <property type="entry name" value="THAP domain"/>
    <property type="match status" value="1"/>
</dbReference>
<dbReference type="GO" id="GO:0003677">
    <property type="term" value="F:DNA binding"/>
    <property type="evidence" value="ECO:0007669"/>
    <property type="project" value="UniProtKB-UniRule"/>
</dbReference>
<keyword evidence="4 5" id="KW-0238">DNA-binding</keyword>
<keyword evidence="1" id="KW-0479">Metal-binding</keyword>
<evidence type="ECO:0000256" key="1">
    <source>
        <dbReference type="ARBA" id="ARBA00022723"/>
    </source>
</evidence>
<feature type="compositionally biased region" description="Acidic residues" evidence="6">
    <location>
        <begin position="447"/>
        <end position="458"/>
    </location>
</feature>
<proteinExistence type="predicted"/>
<sequence length="557" mass="64397">MGMCWAPDCKHHNARDKCKFLRFPKSQKERSRWKRLLRRDIDPGSGAYVCSCHFREGKKENGPELFLHNISKILLFESSTSERNKKTKIVNKKNKTNPSGCTSTLVELSVAPEVIELPELFLGPSTSQYVSPSFHPSAAASLEAEIYFCKQENEKLTKKIGHMSVRFTYETIQGDDRLIVLYTGLFNSKIFESLFNLIKDIPINYYLGWDVEKIAKIDQLILLLIKLRQNFPHMDLAQRFSISQAFITNIILTYVHVLYEILYKQPMGTIPSRRKKQIMFSTAMDDDTNILDIRTYDTTSNEVEFETKNLSNLEETILTPAKQAVRLSNLKKKKFLETPRTSRSATASLKRAVEIYQKAQDADSETIAIKLKIKKGHLKLKYYKSFKTFEGKTMSDPKKRRVKRSKNLQVWLRWFDNMSSDEDSSIIGESDEDEVDAIQKSDHDTESELEVSDQEALSDDSREAPLSNFYIGKDKVTKWKKTKPNRQVRVRSHNIVKLSSGTKGRPRDVATEIECLKFFVNETVIRMITVSTNVYILKRYKVNTKETKMLGKLMRLK</sequence>